<protein>
    <submittedName>
        <fullName evidence="1">Uncharacterized protein</fullName>
    </submittedName>
</protein>
<dbReference type="AlphaFoldDB" id="A0A9I9DVC8"/>
<dbReference type="EnsemblPlants" id="MELO3C024697.2.1">
    <property type="protein sequence ID" value="MELO3C024697.2.1"/>
    <property type="gene ID" value="MELO3C024697.2"/>
</dbReference>
<evidence type="ECO:0000313" key="1">
    <source>
        <dbReference type="EnsemblPlants" id="MELO3C024697.2.1"/>
    </source>
</evidence>
<name>A0A9I9DVC8_CUCME</name>
<sequence length="89" mass="10500">MVGLDGRRWLKYFERRLCTWGERKRIAWRKMLESGQGIALLGSGEGHNLQRWLWERVSTKNAEQIKKKVSLQTGVKRLYANDDLWLGLL</sequence>
<proteinExistence type="predicted"/>
<organism evidence="1">
    <name type="scientific">Cucumis melo</name>
    <name type="common">Muskmelon</name>
    <dbReference type="NCBI Taxonomy" id="3656"/>
    <lineage>
        <taxon>Eukaryota</taxon>
        <taxon>Viridiplantae</taxon>
        <taxon>Streptophyta</taxon>
        <taxon>Embryophyta</taxon>
        <taxon>Tracheophyta</taxon>
        <taxon>Spermatophyta</taxon>
        <taxon>Magnoliopsida</taxon>
        <taxon>eudicotyledons</taxon>
        <taxon>Gunneridae</taxon>
        <taxon>Pentapetalae</taxon>
        <taxon>rosids</taxon>
        <taxon>fabids</taxon>
        <taxon>Cucurbitales</taxon>
        <taxon>Cucurbitaceae</taxon>
        <taxon>Benincaseae</taxon>
        <taxon>Cucumis</taxon>
    </lineage>
</organism>
<reference evidence="1" key="1">
    <citation type="submission" date="2023-03" db="UniProtKB">
        <authorList>
            <consortium name="EnsemblPlants"/>
        </authorList>
    </citation>
    <scope>IDENTIFICATION</scope>
</reference>
<dbReference type="Gramene" id="MELO3C024697.2.1">
    <property type="protein sequence ID" value="MELO3C024697.2.1"/>
    <property type="gene ID" value="MELO3C024697.2"/>
</dbReference>
<accession>A0A9I9DVC8</accession>